<organism evidence="3 4">
    <name type="scientific">Methanomethylovorans hollandica (strain DSM 15978 / NBRC 107637 / DMS1)</name>
    <dbReference type="NCBI Taxonomy" id="867904"/>
    <lineage>
        <taxon>Archaea</taxon>
        <taxon>Methanobacteriati</taxon>
        <taxon>Methanobacteriota</taxon>
        <taxon>Stenosarchaea group</taxon>
        <taxon>Methanomicrobia</taxon>
        <taxon>Methanosarcinales</taxon>
        <taxon>Methanosarcinaceae</taxon>
        <taxon>Methanomethylovorans</taxon>
    </lineage>
</organism>
<keyword evidence="4" id="KW-1185">Reference proteome</keyword>
<dbReference type="OrthoDB" id="25239at2157"/>
<dbReference type="SUPFAM" id="SSF51735">
    <property type="entry name" value="NAD(P)-binding Rossmann-fold domains"/>
    <property type="match status" value="1"/>
</dbReference>
<dbReference type="Gene3D" id="3.30.360.10">
    <property type="entry name" value="Dihydrodipicolinate Reductase, domain 2"/>
    <property type="match status" value="1"/>
</dbReference>
<dbReference type="InterPro" id="IPR051450">
    <property type="entry name" value="Gfo/Idh/MocA_Oxidoreductases"/>
</dbReference>
<sequence>MIRVGVIGVGSMGKNHVRIYSEMEGVELVGISDVNQALVEELAHTFKTTAYTDYKKLLSQGLDAVSIVVPTKMHKDVTLDALDAGVNVLVEKPIADTLENADLMIKAAKEKGLMLMVGHIERFNPAVIRLKQIIESGLLGKIVSMSTRRVGAYNPRIRDVGVILDIGVHDVDIISYLYGKKIDQVYTIAGANIHSSEDHASIHLRFDHEYSGLVDVNWLTPHKVRTLTAVGVEGVAYLDYLKQSVVLHDKEWVREAKVEPKEPLLNELQYFVRCVANNEYPHPNGEDGKHALEACMAAITSYHEEKVVDI</sequence>
<dbReference type="GeneID" id="14406310"/>
<name>L0KXY1_METHD</name>
<evidence type="ECO:0000313" key="3">
    <source>
        <dbReference type="EMBL" id="AGB49981.1"/>
    </source>
</evidence>
<dbReference type="GO" id="GO:0000166">
    <property type="term" value="F:nucleotide binding"/>
    <property type="evidence" value="ECO:0007669"/>
    <property type="project" value="InterPro"/>
</dbReference>
<protein>
    <submittedName>
        <fullName evidence="3">Putative dehydrogenase</fullName>
    </submittedName>
</protein>
<dbReference type="KEGG" id="mhz:Metho_1797"/>
<dbReference type="HOGENOM" id="CLU_023194_10_0_2"/>
<dbReference type="PANTHER" id="PTHR43377:SF1">
    <property type="entry name" value="BILIVERDIN REDUCTASE A"/>
    <property type="match status" value="1"/>
</dbReference>
<gene>
    <name evidence="3" type="ordered locus">Metho_1797</name>
</gene>
<evidence type="ECO:0000313" key="4">
    <source>
        <dbReference type="Proteomes" id="UP000010866"/>
    </source>
</evidence>
<dbReference type="EMBL" id="CP003362">
    <property type="protein sequence ID" value="AGB49981.1"/>
    <property type="molecule type" value="Genomic_DNA"/>
</dbReference>
<reference evidence="4" key="1">
    <citation type="submission" date="2012-02" db="EMBL/GenBank/DDBJ databases">
        <title>Complete sequence of chromosome of Methanomethylovorans hollandica DSM 15978.</title>
        <authorList>
            <person name="Lucas S."/>
            <person name="Copeland A."/>
            <person name="Lapidus A."/>
            <person name="Glavina del Rio T."/>
            <person name="Dalin E."/>
            <person name="Tice H."/>
            <person name="Bruce D."/>
            <person name="Goodwin L."/>
            <person name="Pitluck S."/>
            <person name="Peters L."/>
            <person name="Mikhailova N."/>
            <person name="Held B."/>
            <person name="Kyrpides N."/>
            <person name="Mavromatis K."/>
            <person name="Ivanova N."/>
            <person name="Brettin T."/>
            <person name="Detter J.C."/>
            <person name="Han C."/>
            <person name="Larimer F."/>
            <person name="Land M."/>
            <person name="Hauser L."/>
            <person name="Markowitz V."/>
            <person name="Cheng J.-F."/>
            <person name="Hugenholtz P."/>
            <person name="Woyke T."/>
            <person name="Wu D."/>
            <person name="Spring S."/>
            <person name="Schroeder M."/>
            <person name="Brambilla E."/>
            <person name="Klenk H.-P."/>
            <person name="Eisen J.A."/>
        </authorList>
    </citation>
    <scope>NUCLEOTIDE SEQUENCE [LARGE SCALE GENOMIC DNA]</scope>
    <source>
        <strain evidence="4">DSM 15978 / NBRC 107637 / DMS1</strain>
    </source>
</reference>
<dbReference type="InterPro" id="IPR055170">
    <property type="entry name" value="GFO_IDH_MocA-like_dom"/>
</dbReference>
<dbReference type="NCBIfam" id="NF040723">
    <property type="entry name" value="UDP-GlcNAcDh_Arch"/>
    <property type="match status" value="1"/>
</dbReference>
<dbReference type="RefSeq" id="WP_015325146.1">
    <property type="nucleotide sequence ID" value="NC_019977.1"/>
</dbReference>
<dbReference type="Gene3D" id="3.40.50.720">
    <property type="entry name" value="NAD(P)-binding Rossmann-like Domain"/>
    <property type="match status" value="1"/>
</dbReference>
<feature type="domain" description="GFO/IDH/MocA-like oxidoreductase" evidence="2">
    <location>
        <begin position="129"/>
        <end position="235"/>
    </location>
</feature>
<feature type="domain" description="Gfo/Idh/MocA-like oxidoreductase N-terminal" evidence="1">
    <location>
        <begin position="2"/>
        <end position="119"/>
    </location>
</feature>
<dbReference type="SUPFAM" id="SSF55347">
    <property type="entry name" value="Glyceraldehyde-3-phosphate dehydrogenase-like, C-terminal domain"/>
    <property type="match status" value="1"/>
</dbReference>
<dbReference type="Pfam" id="PF01408">
    <property type="entry name" value="GFO_IDH_MocA"/>
    <property type="match status" value="1"/>
</dbReference>
<dbReference type="InterPro" id="IPR036291">
    <property type="entry name" value="NAD(P)-bd_dom_sf"/>
</dbReference>
<accession>L0KXY1</accession>
<dbReference type="Pfam" id="PF22725">
    <property type="entry name" value="GFO_IDH_MocA_C3"/>
    <property type="match status" value="1"/>
</dbReference>
<dbReference type="AlphaFoldDB" id="L0KXY1"/>
<proteinExistence type="predicted"/>
<dbReference type="Proteomes" id="UP000010866">
    <property type="component" value="Chromosome"/>
</dbReference>
<dbReference type="STRING" id="867904.Metho_1797"/>
<evidence type="ECO:0000259" key="2">
    <source>
        <dbReference type="Pfam" id="PF22725"/>
    </source>
</evidence>
<evidence type="ECO:0000259" key="1">
    <source>
        <dbReference type="Pfam" id="PF01408"/>
    </source>
</evidence>
<dbReference type="InterPro" id="IPR000683">
    <property type="entry name" value="Gfo/Idh/MocA-like_OxRdtase_N"/>
</dbReference>
<dbReference type="PANTHER" id="PTHR43377">
    <property type="entry name" value="BILIVERDIN REDUCTASE A"/>
    <property type="match status" value="1"/>
</dbReference>
<dbReference type="InterPro" id="IPR053561">
    <property type="entry name" value="UDP-GlcNAc_3-dehydrogenase"/>
</dbReference>